<gene>
    <name evidence="3" type="ORF">LGLO00237_LOCUS2157</name>
</gene>
<evidence type="ECO:0000256" key="1">
    <source>
        <dbReference type="ARBA" id="ARBA00022837"/>
    </source>
</evidence>
<dbReference type="Gene3D" id="1.10.238.10">
    <property type="entry name" value="EF-hand"/>
    <property type="match status" value="1"/>
</dbReference>
<dbReference type="PROSITE" id="PS00018">
    <property type="entry name" value="EF_HAND_1"/>
    <property type="match status" value="2"/>
</dbReference>
<proteinExistence type="predicted"/>
<dbReference type="GO" id="GO:0005509">
    <property type="term" value="F:calcium ion binding"/>
    <property type="evidence" value="ECO:0007669"/>
    <property type="project" value="InterPro"/>
</dbReference>
<dbReference type="AlphaFoldDB" id="A0A7S4DFW3"/>
<dbReference type="InterPro" id="IPR002048">
    <property type="entry name" value="EF_hand_dom"/>
</dbReference>
<evidence type="ECO:0000313" key="3">
    <source>
        <dbReference type="EMBL" id="CAE0646969.1"/>
    </source>
</evidence>
<dbReference type="InterPro" id="IPR018247">
    <property type="entry name" value="EF_Hand_1_Ca_BS"/>
</dbReference>
<dbReference type="EMBL" id="HBIV01003157">
    <property type="protein sequence ID" value="CAE0646969.1"/>
    <property type="molecule type" value="Transcribed_RNA"/>
</dbReference>
<dbReference type="SUPFAM" id="SSF47473">
    <property type="entry name" value="EF-hand"/>
    <property type="match status" value="1"/>
</dbReference>
<name>A0A7S4DFW3_9EUKA</name>
<reference evidence="3" key="1">
    <citation type="submission" date="2021-01" db="EMBL/GenBank/DDBJ databases">
        <authorList>
            <person name="Corre E."/>
            <person name="Pelletier E."/>
            <person name="Niang G."/>
            <person name="Scheremetjew M."/>
            <person name="Finn R."/>
            <person name="Kale V."/>
            <person name="Holt S."/>
            <person name="Cochrane G."/>
            <person name="Meng A."/>
            <person name="Brown T."/>
            <person name="Cohen L."/>
        </authorList>
    </citation>
    <scope>NUCLEOTIDE SEQUENCE</scope>
    <source>
        <strain evidence="3">CCCM811</strain>
    </source>
</reference>
<sequence>MGCQAASRFLPPVCMQPRDLCDQARKVDEGGVEINANDGPVEIYHKIDFEEKNFIFNAELLGHLKRSDMYSRYDKEFVEMFASLVPSLLPLSRLRRARLLRVFLPPPSRSFDAYPAHFSPENIKKHVIQSKSGEDDVFIDLYEYLEGLRKYIPPFKIKHDSKADYSNEHKNFRPLEVFAFMDQSNDHQVSAYEFKSGIKMTTYSNQVDKDIWERNWNVLLWRVINKTHDHPSKAELKKFDFSEAQLKETWLDFDNISRWYRVLREYEELREELKGTGSGSMQNAFGLEYDSDDDTATNSLIMKAVHKTLLVGKDGAQKTDFKKIWNAYDKNRDHVLDRRELLKLLSDLLYGLRDHVHKMKLSRDKTGFWNQKQHLLRQEVEKVRRNIMNDPQSLLEKFFECFNIRNATRIEEKQMWEKRKKLCDFIRSRLRQFEMHLARAMQSDRKE</sequence>
<organism evidence="3">
    <name type="scientific">Lotharella globosa</name>
    <dbReference type="NCBI Taxonomy" id="91324"/>
    <lineage>
        <taxon>Eukaryota</taxon>
        <taxon>Sar</taxon>
        <taxon>Rhizaria</taxon>
        <taxon>Cercozoa</taxon>
        <taxon>Chlorarachniophyceae</taxon>
        <taxon>Lotharella</taxon>
    </lineage>
</organism>
<accession>A0A7S4DFW3</accession>
<protein>
    <recommendedName>
        <fullName evidence="2">EF-hand domain-containing protein</fullName>
    </recommendedName>
</protein>
<dbReference type="InterPro" id="IPR011992">
    <property type="entry name" value="EF-hand-dom_pair"/>
</dbReference>
<dbReference type="SMART" id="SM00054">
    <property type="entry name" value="EFh"/>
    <property type="match status" value="2"/>
</dbReference>
<feature type="domain" description="EF-hand" evidence="2">
    <location>
        <begin position="316"/>
        <end position="351"/>
    </location>
</feature>
<evidence type="ECO:0000259" key="2">
    <source>
        <dbReference type="PROSITE" id="PS50222"/>
    </source>
</evidence>
<dbReference type="PROSITE" id="PS50222">
    <property type="entry name" value="EF_HAND_2"/>
    <property type="match status" value="1"/>
</dbReference>
<keyword evidence="1" id="KW-0106">Calcium</keyword>